<proteinExistence type="predicted"/>
<evidence type="ECO:0000256" key="2">
    <source>
        <dbReference type="SAM" id="MobiDB-lite"/>
    </source>
</evidence>
<protein>
    <recommendedName>
        <fullName evidence="3">Activating transcription factor 7-interacting protein Fn3 domain-containing protein</fullName>
    </recommendedName>
</protein>
<keyword evidence="5" id="KW-1185">Reference proteome</keyword>
<sequence>MSKAGWNCDIDVNINHVNTHTDIVDKSIASADLLTAPNVCSAFSTTNANQATQSGVLQEQNLKRARLSLDPSAQPLTNGFVNTRDGLATVLWPLPPDLMQTFRSTFDTKFRSALQQNLGTYLSRLKTAEEATSSLRSTFEELKQRMDCIEHASNDLKQMLREQRGALPAPTTGVGQRRTLSSQAPRLPSSGPPTSSAELDTALGSTIQQALVTVDRSKPTTCIANHVQSALRPPITATTSSSIPTSTAASTAAVLDVCSTLPVKVPLSVRPMDMIDLTADASPTVGLTVDETLPVPPPCLPKQNVVERCLASNTQRTNLSALITSKTTTNSCQSTNSVIAHVPPTASRIAWFAPPAIGVKQRPPLLLQFHQLSCHELQQLPVAPLPPVPLQPSSQYPIQPMPQLTIAEAAEGVCLQWTVTYQSLMFEAATAYEIYSYASSELTAETLYTCLPWKKVGEVAALPLPMACTLTHVQSSNMYYFIVRSIDRFRRYSAWSNVVNAYVG</sequence>
<accession>A0A5J4N5M2</accession>
<feature type="domain" description="Activating transcription factor 7-interacting protein Fn3" evidence="3">
    <location>
        <begin position="401"/>
        <end position="499"/>
    </location>
</feature>
<dbReference type="EMBL" id="QNGE01008182">
    <property type="protein sequence ID" value="KAA3670822.1"/>
    <property type="molecule type" value="Genomic_DNA"/>
</dbReference>
<dbReference type="InterPro" id="IPR026085">
    <property type="entry name" value="ATF7-int"/>
</dbReference>
<dbReference type="Pfam" id="PF16794">
    <property type="entry name" value="fn3_4"/>
    <property type="match status" value="1"/>
</dbReference>
<dbReference type="GO" id="GO:0006355">
    <property type="term" value="P:regulation of DNA-templated transcription"/>
    <property type="evidence" value="ECO:0007669"/>
    <property type="project" value="TreeGrafter"/>
</dbReference>
<evidence type="ECO:0000313" key="5">
    <source>
        <dbReference type="Proteomes" id="UP000324629"/>
    </source>
</evidence>
<dbReference type="PANTHER" id="PTHR23210">
    <property type="entry name" value="ACTIVATING TRANSCRIPTION FACTOR 7 INTERACTING PROTEIN"/>
    <property type="match status" value="1"/>
</dbReference>
<reference evidence="4 5" key="1">
    <citation type="journal article" date="2019" name="Gigascience">
        <title>Whole-genome sequence of the oriental lung fluke Paragonimus westermani.</title>
        <authorList>
            <person name="Oey H."/>
            <person name="Zakrzewski M."/>
            <person name="Narain K."/>
            <person name="Devi K.R."/>
            <person name="Agatsuma T."/>
            <person name="Nawaratna S."/>
            <person name="Gobert G.N."/>
            <person name="Jones M.K."/>
            <person name="Ragan M.A."/>
            <person name="McManus D.P."/>
            <person name="Krause L."/>
        </authorList>
    </citation>
    <scope>NUCLEOTIDE SEQUENCE [LARGE SCALE GENOMIC DNA]</scope>
    <source>
        <strain evidence="4 5">IND2009</strain>
    </source>
</reference>
<feature type="region of interest" description="Disordered" evidence="2">
    <location>
        <begin position="166"/>
        <end position="199"/>
    </location>
</feature>
<evidence type="ECO:0000313" key="4">
    <source>
        <dbReference type="EMBL" id="KAA3670822.1"/>
    </source>
</evidence>
<feature type="coiled-coil region" evidence="1">
    <location>
        <begin position="125"/>
        <end position="159"/>
    </location>
</feature>
<organism evidence="4 5">
    <name type="scientific">Paragonimus westermani</name>
    <dbReference type="NCBI Taxonomy" id="34504"/>
    <lineage>
        <taxon>Eukaryota</taxon>
        <taxon>Metazoa</taxon>
        <taxon>Spiralia</taxon>
        <taxon>Lophotrochozoa</taxon>
        <taxon>Platyhelminthes</taxon>
        <taxon>Trematoda</taxon>
        <taxon>Digenea</taxon>
        <taxon>Plagiorchiida</taxon>
        <taxon>Troglotremata</taxon>
        <taxon>Troglotrematidae</taxon>
        <taxon>Paragonimus</taxon>
    </lineage>
</organism>
<comment type="caution">
    <text evidence="4">The sequence shown here is derived from an EMBL/GenBank/DDBJ whole genome shotgun (WGS) entry which is preliminary data.</text>
</comment>
<dbReference type="InterPro" id="IPR056565">
    <property type="entry name" value="Fn3_ATF7IP"/>
</dbReference>
<dbReference type="GO" id="GO:0005634">
    <property type="term" value="C:nucleus"/>
    <property type="evidence" value="ECO:0007669"/>
    <property type="project" value="TreeGrafter"/>
</dbReference>
<dbReference type="Proteomes" id="UP000324629">
    <property type="component" value="Unassembled WGS sequence"/>
</dbReference>
<evidence type="ECO:0000256" key="1">
    <source>
        <dbReference type="SAM" id="Coils"/>
    </source>
</evidence>
<dbReference type="GO" id="GO:0003712">
    <property type="term" value="F:transcription coregulator activity"/>
    <property type="evidence" value="ECO:0007669"/>
    <property type="project" value="TreeGrafter"/>
</dbReference>
<gene>
    <name evidence="4" type="ORF">DEA37_0003731</name>
</gene>
<evidence type="ECO:0000259" key="3">
    <source>
        <dbReference type="Pfam" id="PF16794"/>
    </source>
</evidence>
<dbReference type="AlphaFoldDB" id="A0A5J4N5M2"/>
<keyword evidence="1" id="KW-0175">Coiled coil</keyword>
<dbReference type="PANTHER" id="PTHR23210:SF26">
    <property type="entry name" value="ACTIVATING TRANSCRIPTION FACTOR 7-INTERACTING PROTEIN 1"/>
    <property type="match status" value="1"/>
</dbReference>
<dbReference type="GO" id="GO:0005667">
    <property type="term" value="C:transcription regulator complex"/>
    <property type="evidence" value="ECO:0007669"/>
    <property type="project" value="TreeGrafter"/>
</dbReference>
<name>A0A5J4N5M2_9TREM</name>